<dbReference type="AlphaFoldDB" id="A0A9P4IQU2"/>
<feature type="region of interest" description="Disordered" evidence="1">
    <location>
        <begin position="1"/>
        <end position="33"/>
    </location>
</feature>
<keyword evidence="3" id="KW-1185">Reference proteome</keyword>
<comment type="caution">
    <text evidence="2">The sequence shown here is derived from an EMBL/GenBank/DDBJ whole genome shotgun (WGS) entry which is preliminary data.</text>
</comment>
<evidence type="ECO:0000313" key="2">
    <source>
        <dbReference type="EMBL" id="KAF2102571.1"/>
    </source>
</evidence>
<proteinExistence type="predicted"/>
<protein>
    <submittedName>
        <fullName evidence="2">Uncharacterized protein</fullName>
    </submittedName>
</protein>
<reference evidence="2" key="1">
    <citation type="journal article" date="2020" name="Stud. Mycol.">
        <title>101 Dothideomycetes genomes: a test case for predicting lifestyles and emergence of pathogens.</title>
        <authorList>
            <person name="Haridas S."/>
            <person name="Albert R."/>
            <person name="Binder M."/>
            <person name="Bloem J."/>
            <person name="Labutti K."/>
            <person name="Salamov A."/>
            <person name="Andreopoulos B."/>
            <person name="Baker S."/>
            <person name="Barry K."/>
            <person name="Bills G."/>
            <person name="Bluhm B."/>
            <person name="Cannon C."/>
            <person name="Castanera R."/>
            <person name="Culley D."/>
            <person name="Daum C."/>
            <person name="Ezra D."/>
            <person name="Gonzalez J."/>
            <person name="Henrissat B."/>
            <person name="Kuo A."/>
            <person name="Liang C."/>
            <person name="Lipzen A."/>
            <person name="Lutzoni F."/>
            <person name="Magnuson J."/>
            <person name="Mondo S."/>
            <person name="Nolan M."/>
            <person name="Ohm R."/>
            <person name="Pangilinan J."/>
            <person name="Park H.-J."/>
            <person name="Ramirez L."/>
            <person name="Alfaro M."/>
            <person name="Sun H."/>
            <person name="Tritt A."/>
            <person name="Yoshinaga Y."/>
            <person name="Zwiers L.-H."/>
            <person name="Turgeon B."/>
            <person name="Goodwin S."/>
            <person name="Spatafora J."/>
            <person name="Crous P."/>
            <person name="Grigoriev I."/>
        </authorList>
    </citation>
    <scope>NUCLEOTIDE SEQUENCE</scope>
    <source>
        <strain evidence="2">CBS 133067</strain>
    </source>
</reference>
<evidence type="ECO:0000313" key="3">
    <source>
        <dbReference type="Proteomes" id="UP000799772"/>
    </source>
</evidence>
<organism evidence="2 3">
    <name type="scientific">Rhizodiscina lignyota</name>
    <dbReference type="NCBI Taxonomy" id="1504668"/>
    <lineage>
        <taxon>Eukaryota</taxon>
        <taxon>Fungi</taxon>
        <taxon>Dikarya</taxon>
        <taxon>Ascomycota</taxon>
        <taxon>Pezizomycotina</taxon>
        <taxon>Dothideomycetes</taxon>
        <taxon>Pleosporomycetidae</taxon>
        <taxon>Aulographales</taxon>
        <taxon>Rhizodiscinaceae</taxon>
        <taxon>Rhizodiscina</taxon>
    </lineage>
</organism>
<dbReference type="EMBL" id="ML978122">
    <property type="protein sequence ID" value="KAF2102571.1"/>
    <property type="molecule type" value="Genomic_DNA"/>
</dbReference>
<dbReference type="Proteomes" id="UP000799772">
    <property type="component" value="Unassembled WGS sequence"/>
</dbReference>
<dbReference type="OrthoDB" id="124582at2759"/>
<feature type="compositionally biased region" description="Low complexity" evidence="1">
    <location>
        <begin position="18"/>
        <end position="28"/>
    </location>
</feature>
<name>A0A9P4IQU2_9PEZI</name>
<evidence type="ECO:0000256" key="1">
    <source>
        <dbReference type="SAM" id="MobiDB-lite"/>
    </source>
</evidence>
<sequence length="149" mass="16511">MSSESDASERADEESVSDEGSISGGSSAEETRKVSAAEICLKTELLNDLDEIEEKSSFSFYERHSSSPNPCLHVKGYGLIPLPLTARDAKVIARAGSPVPLPVNETAVGRPVCHTWELNNEQFKFENPEWQQFVDNVLPAWRFDASKRI</sequence>
<gene>
    <name evidence="2" type="ORF">NA57DRAFT_71560</name>
</gene>
<accession>A0A9P4IQU2</accession>